<dbReference type="Proteomes" id="UP000324632">
    <property type="component" value="Chromosome 6"/>
</dbReference>
<evidence type="ECO:0000313" key="2">
    <source>
        <dbReference type="EMBL" id="KAA0720531.1"/>
    </source>
</evidence>
<gene>
    <name evidence="2" type="ORF">E1301_Tti016823</name>
</gene>
<proteinExistence type="predicted"/>
<sequence>MQENQETPELLNETDDVTEVGDLPTLHHSSVSDSSDEGLHTPALSLSDLYANVPRNTVSTGSDAESVDSFRSAVCSVWGLLENNEDGNVIYEINSCQYKTGQILSKGEYGSVYEATRVSDDFKV</sequence>
<organism evidence="2 3">
    <name type="scientific">Triplophysa tibetana</name>
    <dbReference type="NCBI Taxonomy" id="1572043"/>
    <lineage>
        <taxon>Eukaryota</taxon>
        <taxon>Metazoa</taxon>
        <taxon>Chordata</taxon>
        <taxon>Craniata</taxon>
        <taxon>Vertebrata</taxon>
        <taxon>Euteleostomi</taxon>
        <taxon>Actinopterygii</taxon>
        <taxon>Neopterygii</taxon>
        <taxon>Teleostei</taxon>
        <taxon>Ostariophysi</taxon>
        <taxon>Cypriniformes</taxon>
        <taxon>Nemacheilidae</taxon>
        <taxon>Triplophysa</taxon>
    </lineage>
</organism>
<dbReference type="EMBL" id="SOYY01000006">
    <property type="protein sequence ID" value="KAA0720531.1"/>
    <property type="molecule type" value="Genomic_DNA"/>
</dbReference>
<keyword evidence="3" id="KW-1185">Reference proteome</keyword>
<reference evidence="2 3" key="1">
    <citation type="journal article" date="2019" name="Mol. Ecol. Resour.">
        <title>Chromosome-level genome assembly of Triplophysa tibetana, a fish adapted to the harsh high-altitude environment of the Tibetan Plateau.</title>
        <authorList>
            <person name="Yang X."/>
            <person name="Liu H."/>
            <person name="Ma Z."/>
            <person name="Zou Y."/>
            <person name="Zou M."/>
            <person name="Mao Y."/>
            <person name="Li X."/>
            <person name="Wang H."/>
            <person name="Chen T."/>
            <person name="Wang W."/>
            <person name="Yang R."/>
        </authorList>
    </citation>
    <scope>NUCLEOTIDE SEQUENCE [LARGE SCALE GENOMIC DNA]</scope>
    <source>
        <strain evidence="2">TTIB1903HZAU</strain>
        <tissue evidence="2">Muscle</tissue>
    </source>
</reference>
<evidence type="ECO:0000256" key="1">
    <source>
        <dbReference type="SAM" id="MobiDB-lite"/>
    </source>
</evidence>
<dbReference type="AlphaFoldDB" id="A0A5A9PH72"/>
<accession>A0A5A9PH72</accession>
<comment type="caution">
    <text evidence="2">The sequence shown here is derived from an EMBL/GenBank/DDBJ whole genome shotgun (WGS) entry which is preliminary data.</text>
</comment>
<feature type="region of interest" description="Disordered" evidence="1">
    <location>
        <begin position="1"/>
        <end position="40"/>
    </location>
</feature>
<protein>
    <submittedName>
        <fullName evidence="2">Uncharacterized protein</fullName>
    </submittedName>
</protein>
<dbReference type="Gene3D" id="3.30.200.20">
    <property type="entry name" value="Phosphorylase Kinase, domain 1"/>
    <property type="match status" value="1"/>
</dbReference>
<name>A0A5A9PH72_9TELE</name>
<evidence type="ECO:0000313" key="3">
    <source>
        <dbReference type="Proteomes" id="UP000324632"/>
    </source>
</evidence>